<evidence type="ECO:0000313" key="4">
    <source>
        <dbReference type="EMBL" id="ONH27528.1"/>
    </source>
</evidence>
<organism evidence="4 5">
    <name type="scientific">Pseudofrankia asymbiotica</name>
    <dbReference type="NCBI Taxonomy" id="1834516"/>
    <lineage>
        <taxon>Bacteria</taxon>
        <taxon>Bacillati</taxon>
        <taxon>Actinomycetota</taxon>
        <taxon>Actinomycetes</taxon>
        <taxon>Frankiales</taxon>
        <taxon>Frankiaceae</taxon>
        <taxon>Pseudofrankia</taxon>
    </lineage>
</organism>
<dbReference type="GO" id="GO:0016705">
    <property type="term" value="F:oxidoreductase activity, acting on paired donors, with incorporation or reduction of molecular oxygen"/>
    <property type="evidence" value="ECO:0007669"/>
    <property type="project" value="InterPro"/>
</dbReference>
<evidence type="ECO:0000256" key="2">
    <source>
        <dbReference type="ARBA" id="ARBA00023033"/>
    </source>
</evidence>
<dbReference type="RefSeq" id="WP_076819038.1">
    <property type="nucleotide sequence ID" value="NZ_MOMC01000045.1"/>
</dbReference>
<dbReference type="GO" id="GO:0004497">
    <property type="term" value="F:monooxygenase activity"/>
    <property type="evidence" value="ECO:0007669"/>
    <property type="project" value="UniProtKB-KW"/>
</dbReference>
<reference evidence="5" key="1">
    <citation type="submission" date="2016-10" db="EMBL/GenBank/DDBJ databases">
        <title>Frankia sp. NRRL B-16386 Genome sequencing.</title>
        <authorList>
            <person name="Ghodhbane-Gtari F."/>
            <person name="Swanson E."/>
            <person name="Gueddou A."/>
            <person name="Hezbri K."/>
            <person name="Ktari K."/>
            <person name="Nouioui I."/>
            <person name="Morris K."/>
            <person name="Simpson S."/>
            <person name="Abebe-Akele F."/>
            <person name="Thomas K."/>
            <person name="Gtari M."/>
            <person name="Tisa L.S."/>
        </authorList>
    </citation>
    <scope>NUCLEOTIDE SEQUENCE [LARGE SCALE GENOMIC DNA]</scope>
    <source>
        <strain evidence="5">NRRL B-16386</strain>
    </source>
</reference>
<evidence type="ECO:0000259" key="3">
    <source>
        <dbReference type="Pfam" id="PF00296"/>
    </source>
</evidence>
<dbReference type="InterPro" id="IPR011251">
    <property type="entry name" value="Luciferase-like_dom"/>
</dbReference>
<evidence type="ECO:0000256" key="1">
    <source>
        <dbReference type="ARBA" id="ARBA00023002"/>
    </source>
</evidence>
<proteinExistence type="predicted"/>
<dbReference type="SUPFAM" id="SSF51679">
    <property type="entry name" value="Bacterial luciferase-like"/>
    <property type="match status" value="1"/>
</dbReference>
<dbReference type="OrthoDB" id="9776438at2"/>
<dbReference type="EMBL" id="MOMC01000045">
    <property type="protein sequence ID" value="ONH27528.1"/>
    <property type="molecule type" value="Genomic_DNA"/>
</dbReference>
<dbReference type="PANTHER" id="PTHR30137">
    <property type="entry name" value="LUCIFERASE-LIKE MONOOXYGENASE"/>
    <property type="match status" value="1"/>
</dbReference>
<keyword evidence="1" id="KW-0560">Oxidoreductase</keyword>
<dbReference type="Pfam" id="PF00296">
    <property type="entry name" value="Bac_luciferase"/>
    <property type="match status" value="1"/>
</dbReference>
<dbReference type="AlphaFoldDB" id="A0A1V2I987"/>
<dbReference type="InterPro" id="IPR036661">
    <property type="entry name" value="Luciferase-like_sf"/>
</dbReference>
<gene>
    <name evidence="4" type="ORF">BL253_21810</name>
</gene>
<keyword evidence="5" id="KW-1185">Reference proteome</keyword>
<evidence type="ECO:0000313" key="5">
    <source>
        <dbReference type="Proteomes" id="UP000188929"/>
    </source>
</evidence>
<name>A0A1V2I987_9ACTN</name>
<dbReference type="GO" id="GO:0005829">
    <property type="term" value="C:cytosol"/>
    <property type="evidence" value="ECO:0007669"/>
    <property type="project" value="TreeGrafter"/>
</dbReference>
<dbReference type="Gene3D" id="3.20.20.30">
    <property type="entry name" value="Luciferase-like domain"/>
    <property type="match status" value="1"/>
</dbReference>
<keyword evidence="2" id="KW-0503">Monooxygenase</keyword>
<dbReference type="InterPro" id="IPR050766">
    <property type="entry name" value="Bact_Lucif_Oxidored"/>
</dbReference>
<accession>A0A1V2I987</accession>
<protein>
    <submittedName>
        <fullName evidence="4">Luciferase</fullName>
    </submittedName>
</protein>
<dbReference type="Proteomes" id="UP000188929">
    <property type="component" value="Unassembled WGS sequence"/>
</dbReference>
<sequence>MRFQVLDILPNIQNPVTGRLVSTAERYAQALASARRAEELGLDAVAIGERHAGPVLSSGVTVLLGAIAATTSRVRIQTGVSVLSILDPVRVAEDYATIDQLSRGRLELVIGKGNELRQLPLFGIEAGTQWDALAEKYELLRRLWREENVTWSGRFRPRLREATTLPRPYAGAPRVWHGSATTLASAALAARWGDPLFSANAIQPRNNYTVLIEHYREEYARHGHDPRYGYVAAGAGFLFLADATAQAREHFGPTYEKMVEFFNRPGNHTPGNEMVFHDIDHAIAEGPVLVGSPQQIIDKIMYFHAGFGHDLQAFSLPTMIPHEQQLEMLERLATEVIPVVRRAVPTTLWTDEDPYGGRPAFTGGQVADAAAVIDEAGRRTAVSR</sequence>
<dbReference type="PANTHER" id="PTHR30137:SF8">
    <property type="entry name" value="BLR5498 PROTEIN"/>
    <property type="match status" value="1"/>
</dbReference>
<dbReference type="STRING" id="1834516.BL253_21810"/>
<feature type="domain" description="Luciferase-like" evidence="3">
    <location>
        <begin position="17"/>
        <end position="306"/>
    </location>
</feature>
<comment type="caution">
    <text evidence="4">The sequence shown here is derived from an EMBL/GenBank/DDBJ whole genome shotgun (WGS) entry which is preliminary data.</text>
</comment>